<dbReference type="EMBL" id="BAAAHK010000009">
    <property type="protein sequence ID" value="GAA0946794.1"/>
    <property type="molecule type" value="Genomic_DNA"/>
</dbReference>
<feature type="compositionally biased region" description="Basic and acidic residues" evidence="1">
    <location>
        <begin position="437"/>
        <end position="451"/>
    </location>
</feature>
<comment type="caution">
    <text evidence="3">The sequence shown here is derived from an EMBL/GenBank/DDBJ whole genome shotgun (WGS) entry which is preliminary data.</text>
</comment>
<gene>
    <name evidence="3" type="ORF">GCM10009554_43030</name>
</gene>
<evidence type="ECO:0000256" key="1">
    <source>
        <dbReference type="SAM" id="MobiDB-lite"/>
    </source>
</evidence>
<evidence type="ECO:0008006" key="5">
    <source>
        <dbReference type="Google" id="ProtNLM"/>
    </source>
</evidence>
<feature type="region of interest" description="Disordered" evidence="1">
    <location>
        <begin position="301"/>
        <end position="451"/>
    </location>
</feature>
<feature type="transmembrane region" description="Helical" evidence="2">
    <location>
        <begin position="248"/>
        <end position="269"/>
    </location>
</feature>
<keyword evidence="2" id="KW-0472">Membrane</keyword>
<dbReference type="InterPro" id="IPR045782">
    <property type="entry name" value="TrbL_3"/>
</dbReference>
<keyword evidence="4" id="KW-1185">Reference proteome</keyword>
<feature type="transmembrane region" description="Helical" evidence="2">
    <location>
        <begin position="96"/>
        <end position="119"/>
    </location>
</feature>
<feature type="transmembrane region" description="Helical" evidence="2">
    <location>
        <begin position="184"/>
        <end position="203"/>
    </location>
</feature>
<feature type="compositionally biased region" description="Low complexity" evidence="1">
    <location>
        <begin position="392"/>
        <end position="401"/>
    </location>
</feature>
<evidence type="ECO:0000313" key="4">
    <source>
        <dbReference type="Proteomes" id="UP001500542"/>
    </source>
</evidence>
<evidence type="ECO:0000313" key="3">
    <source>
        <dbReference type="EMBL" id="GAA0946794.1"/>
    </source>
</evidence>
<feature type="transmembrane region" description="Helical" evidence="2">
    <location>
        <begin position="215"/>
        <end position="236"/>
    </location>
</feature>
<dbReference type="Pfam" id="PF19590">
    <property type="entry name" value="TrbL_3"/>
    <property type="match status" value="1"/>
</dbReference>
<feature type="transmembrane region" description="Helical" evidence="2">
    <location>
        <begin position="150"/>
        <end position="178"/>
    </location>
</feature>
<name>A0ABN1QSQ2_9ACTN</name>
<reference evidence="3 4" key="1">
    <citation type="journal article" date="2019" name="Int. J. Syst. Evol. Microbiol.">
        <title>The Global Catalogue of Microorganisms (GCM) 10K type strain sequencing project: providing services to taxonomists for standard genome sequencing and annotation.</title>
        <authorList>
            <consortium name="The Broad Institute Genomics Platform"/>
            <consortium name="The Broad Institute Genome Sequencing Center for Infectious Disease"/>
            <person name="Wu L."/>
            <person name="Ma J."/>
        </authorList>
    </citation>
    <scope>NUCLEOTIDE SEQUENCE [LARGE SCALE GENOMIC DNA]</scope>
    <source>
        <strain evidence="3 4">JCM 10977</strain>
    </source>
</reference>
<keyword evidence="2" id="KW-0812">Transmembrane</keyword>
<sequence length="451" mass="45826">MAWSDCLLNPVSCVVDNTAGAAASSVWDSFLRWAAGGLTDLTNFVFKAFSSSTSPRFDQQWWKDNLGLLVAISLPILVGLFILQCVSAAIRREPGGLGRALVGVLIGTAGVPFAVAVIASCGKAVDEIALAILGNQATADGLKRMVDLSVVLSAGTLGGYVLVAVFLGLIATISLYVVMLLRDVAIIAFVVFSPLALGSWTWDATRHWLRRYLEVVGALVFCKAPMAVVFALGVSALGNGGSTGGASIGTFLAGVLLLGMAALTPLATLKFVYWMGDHAQAAVQALEQGLAGATSGREKAAQVQQWRAEHFGSSGGGVMDPIVGSDSDEDSDGSTVVGWSEDDLGGDGPRGTTSQGSEGGDSGRHENGGRMSGTPAQGEPLVAPSGPESSETAARPTAAGRSGSGSGADSGGAPALDRGDPSVITNPIGDVSGKASEPSDDRAGSDDGEGR</sequence>
<protein>
    <recommendedName>
        <fullName evidence="5">TrbL/VirB6 plasmid conjugal transfer protein</fullName>
    </recommendedName>
</protein>
<evidence type="ECO:0000256" key="2">
    <source>
        <dbReference type="SAM" id="Phobius"/>
    </source>
</evidence>
<keyword evidence="2" id="KW-1133">Transmembrane helix</keyword>
<organism evidence="3 4">
    <name type="scientific">Kribbella koreensis</name>
    <dbReference type="NCBI Taxonomy" id="57909"/>
    <lineage>
        <taxon>Bacteria</taxon>
        <taxon>Bacillati</taxon>
        <taxon>Actinomycetota</taxon>
        <taxon>Actinomycetes</taxon>
        <taxon>Propionibacteriales</taxon>
        <taxon>Kribbellaceae</taxon>
        <taxon>Kribbella</taxon>
    </lineage>
</organism>
<proteinExistence type="predicted"/>
<dbReference type="RefSeq" id="WP_343972786.1">
    <property type="nucleotide sequence ID" value="NZ_BAAAHK010000009.1"/>
</dbReference>
<dbReference type="Proteomes" id="UP001500542">
    <property type="component" value="Unassembled WGS sequence"/>
</dbReference>
<accession>A0ABN1QSQ2</accession>
<feature type="transmembrane region" description="Helical" evidence="2">
    <location>
        <begin position="66"/>
        <end position="90"/>
    </location>
</feature>